<dbReference type="Proteomes" id="UP001327560">
    <property type="component" value="Chromosome 3"/>
</dbReference>
<keyword evidence="3" id="KW-1185">Reference proteome</keyword>
<feature type="region of interest" description="Disordered" evidence="1">
    <location>
        <begin position="143"/>
        <end position="167"/>
    </location>
</feature>
<sequence length="167" mass="18115">MKQPLGEENEEQGRRYLATALPHHPVADKPLPSISSPIHHHALSHLVAYGHVSAATHLAKMAAGSASSFAASSISKHTLGPPSCSPLLWTAWKLDILVKEGFRSLPLFFHLEDIHSPNEERRVGRSCSGSDWSGRKRAVEEGINGVGERRGGLMKGRRGLMESAQAD</sequence>
<protein>
    <submittedName>
        <fullName evidence="2">Uncharacterized protein</fullName>
    </submittedName>
</protein>
<dbReference type="AlphaFoldDB" id="A0AAQ3K2K0"/>
<dbReference type="EMBL" id="CP136892">
    <property type="protein sequence ID" value="WOL00849.1"/>
    <property type="molecule type" value="Genomic_DNA"/>
</dbReference>
<accession>A0AAQ3K2K0</accession>
<evidence type="ECO:0000313" key="2">
    <source>
        <dbReference type="EMBL" id="WOL00849.1"/>
    </source>
</evidence>
<proteinExistence type="predicted"/>
<organism evidence="2 3">
    <name type="scientific">Canna indica</name>
    <name type="common">Indian-shot</name>
    <dbReference type="NCBI Taxonomy" id="4628"/>
    <lineage>
        <taxon>Eukaryota</taxon>
        <taxon>Viridiplantae</taxon>
        <taxon>Streptophyta</taxon>
        <taxon>Embryophyta</taxon>
        <taxon>Tracheophyta</taxon>
        <taxon>Spermatophyta</taxon>
        <taxon>Magnoliopsida</taxon>
        <taxon>Liliopsida</taxon>
        <taxon>Zingiberales</taxon>
        <taxon>Cannaceae</taxon>
        <taxon>Canna</taxon>
    </lineage>
</organism>
<reference evidence="2 3" key="1">
    <citation type="submission" date="2023-10" db="EMBL/GenBank/DDBJ databases">
        <title>Chromosome-scale genome assembly provides insights into flower coloration mechanisms of Canna indica.</title>
        <authorList>
            <person name="Li C."/>
        </authorList>
    </citation>
    <scope>NUCLEOTIDE SEQUENCE [LARGE SCALE GENOMIC DNA]</scope>
    <source>
        <tissue evidence="2">Flower</tissue>
    </source>
</reference>
<name>A0AAQ3K2K0_9LILI</name>
<evidence type="ECO:0000256" key="1">
    <source>
        <dbReference type="SAM" id="MobiDB-lite"/>
    </source>
</evidence>
<evidence type="ECO:0000313" key="3">
    <source>
        <dbReference type="Proteomes" id="UP001327560"/>
    </source>
</evidence>
<gene>
    <name evidence="2" type="ORF">Cni_G09562</name>
</gene>